<dbReference type="OrthoDB" id="5407659at2759"/>
<accession>A0A317SWL9</accession>
<evidence type="ECO:0000313" key="5">
    <source>
        <dbReference type="Proteomes" id="UP000246991"/>
    </source>
</evidence>
<comment type="caution">
    <text evidence="4">The sequence shown here is derived from an EMBL/GenBank/DDBJ whole genome shotgun (WGS) entry which is preliminary data.</text>
</comment>
<feature type="non-terminal residue" evidence="4">
    <location>
        <position position="1"/>
    </location>
</feature>
<evidence type="ECO:0000256" key="1">
    <source>
        <dbReference type="ARBA" id="ARBA00001968"/>
    </source>
</evidence>
<dbReference type="EMBL" id="PYWC01000012">
    <property type="protein sequence ID" value="PWW78875.1"/>
    <property type="molecule type" value="Genomic_DNA"/>
</dbReference>
<dbReference type="Proteomes" id="UP000246991">
    <property type="component" value="Unassembled WGS sequence"/>
</dbReference>
<evidence type="ECO:0000256" key="2">
    <source>
        <dbReference type="ARBA" id="ARBA00022723"/>
    </source>
</evidence>
<keyword evidence="2" id="KW-0479">Metal-binding</keyword>
<dbReference type="AlphaFoldDB" id="A0A317SWL9"/>
<gene>
    <name evidence="4" type="ORF">C7212DRAFT_156669</name>
</gene>
<comment type="cofactor">
    <cofactor evidence="1">
        <name>a divalent metal cation</name>
        <dbReference type="ChEBI" id="CHEBI:60240"/>
    </cofactor>
</comment>
<dbReference type="InterPro" id="IPR027806">
    <property type="entry name" value="HARBI1_dom"/>
</dbReference>
<sequence>NRFSREEIERLVNCLDIPPRIYTENGIFEPDSIAFCMLLARLAWSHQLSDIHLQFGWKPESISQITNALLKFIYEQWKHLLSFDMERITPQCLAAYTIAIKERNAPLNSCWDFVDETLRPIARPIYGQESLYNGWKRMHCLKYQTVIAPDGIIIQLYGPVEGQIHDSTVWTESGVSEILNAHAYAPDGSPLQVYGDRAYGISDYLISLFCGTGITANERDWNKAMSRVRIVVKWCSKEVLQLFTALDFKQTQRLLVSPLGLQYSVAVLLYNAHVCLHNPQILQYFSQETERLFNLSNLNNNPVLLQPPTLEEYYYFEE</sequence>
<keyword evidence="5" id="KW-1185">Reference proteome</keyword>
<dbReference type="GO" id="GO:0046872">
    <property type="term" value="F:metal ion binding"/>
    <property type="evidence" value="ECO:0007669"/>
    <property type="project" value="UniProtKB-KW"/>
</dbReference>
<name>A0A317SWL9_9PEZI</name>
<proteinExistence type="predicted"/>
<organism evidence="4 5">
    <name type="scientific">Tuber magnatum</name>
    <name type="common">white Piedmont truffle</name>
    <dbReference type="NCBI Taxonomy" id="42249"/>
    <lineage>
        <taxon>Eukaryota</taxon>
        <taxon>Fungi</taxon>
        <taxon>Dikarya</taxon>
        <taxon>Ascomycota</taxon>
        <taxon>Pezizomycotina</taxon>
        <taxon>Pezizomycetes</taxon>
        <taxon>Pezizales</taxon>
        <taxon>Tuberaceae</taxon>
        <taxon>Tuber</taxon>
    </lineage>
</organism>
<feature type="domain" description="DDE Tnp4" evidence="3">
    <location>
        <begin position="114"/>
        <end position="254"/>
    </location>
</feature>
<dbReference type="Pfam" id="PF13359">
    <property type="entry name" value="DDE_Tnp_4"/>
    <property type="match status" value="1"/>
</dbReference>
<protein>
    <recommendedName>
        <fullName evidence="3">DDE Tnp4 domain-containing protein</fullName>
    </recommendedName>
</protein>
<reference evidence="4 5" key="1">
    <citation type="submission" date="2018-03" db="EMBL/GenBank/DDBJ databases">
        <title>Genomes of Pezizomycetes fungi and the evolution of truffles.</title>
        <authorList>
            <person name="Murat C."/>
            <person name="Payen T."/>
            <person name="Noel B."/>
            <person name="Kuo A."/>
            <person name="Martin F.M."/>
        </authorList>
    </citation>
    <scope>NUCLEOTIDE SEQUENCE [LARGE SCALE GENOMIC DNA]</scope>
    <source>
        <strain evidence="4">091103-1</strain>
    </source>
</reference>
<dbReference type="STRING" id="42249.A0A317SWL9"/>
<evidence type="ECO:0000259" key="3">
    <source>
        <dbReference type="Pfam" id="PF13359"/>
    </source>
</evidence>
<evidence type="ECO:0000313" key="4">
    <source>
        <dbReference type="EMBL" id="PWW78875.1"/>
    </source>
</evidence>